<dbReference type="GO" id="GO:0016020">
    <property type="term" value="C:membrane"/>
    <property type="evidence" value="ECO:0007669"/>
    <property type="project" value="UniProtKB-SubCell"/>
</dbReference>
<feature type="transmembrane region" description="Helical" evidence="5">
    <location>
        <begin position="70"/>
        <end position="90"/>
    </location>
</feature>
<dbReference type="InterPro" id="IPR007269">
    <property type="entry name" value="ICMT_MeTrfase"/>
</dbReference>
<dbReference type="EMBL" id="PFMR01000086">
    <property type="protein sequence ID" value="PIZ17763.1"/>
    <property type="molecule type" value="Genomic_DNA"/>
</dbReference>
<reference evidence="7" key="1">
    <citation type="submission" date="2017-09" db="EMBL/GenBank/DDBJ databases">
        <title>Depth-based differentiation of microbial function through sediment-hosted aquifers and enrichment of novel symbionts in the deep terrestrial subsurface.</title>
        <authorList>
            <person name="Probst A.J."/>
            <person name="Ladd B."/>
            <person name="Jarett J.K."/>
            <person name="Geller-Mcgrath D.E."/>
            <person name="Sieber C.M.K."/>
            <person name="Emerson J.B."/>
            <person name="Anantharaman K."/>
            <person name="Thomas B.C."/>
            <person name="Malmstrom R."/>
            <person name="Stieglmeier M."/>
            <person name="Klingl A."/>
            <person name="Woyke T."/>
            <person name="Ryan C.M."/>
            <person name="Banfield J.F."/>
        </authorList>
    </citation>
    <scope>NUCLEOTIDE SEQUENCE [LARGE SCALE GENOMIC DNA]</scope>
</reference>
<evidence type="ECO:0000256" key="2">
    <source>
        <dbReference type="ARBA" id="ARBA00022692"/>
    </source>
</evidence>
<feature type="transmembrane region" description="Helical" evidence="5">
    <location>
        <begin position="41"/>
        <end position="63"/>
    </location>
</feature>
<dbReference type="AlphaFoldDB" id="A0A2M7SEM0"/>
<dbReference type="Pfam" id="PF04140">
    <property type="entry name" value="ICMT"/>
    <property type="match status" value="1"/>
</dbReference>
<dbReference type="Gene3D" id="1.20.120.1630">
    <property type="match status" value="1"/>
</dbReference>
<evidence type="ECO:0000313" key="7">
    <source>
        <dbReference type="Proteomes" id="UP000229307"/>
    </source>
</evidence>
<dbReference type="PANTHER" id="PTHR12714">
    <property type="entry name" value="PROTEIN-S ISOPRENYLCYSTEINE O-METHYLTRANSFERASE"/>
    <property type="match status" value="1"/>
</dbReference>
<dbReference type="PROSITE" id="PS50244">
    <property type="entry name" value="S5A_REDUCTASE"/>
    <property type="match status" value="1"/>
</dbReference>
<comment type="subcellular location">
    <subcellularLocation>
        <location evidence="1">Membrane</location>
        <topology evidence="1">Multi-pass membrane protein</topology>
    </subcellularLocation>
</comment>
<evidence type="ECO:0000256" key="4">
    <source>
        <dbReference type="ARBA" id="ARBA00023136"/>
    </source>
</evidence>
<sequence length="197" mass="23133">MKIYTVFYLFFLGFAVFYQLFAERRVDKASSQNRGKTYFEWTHMLITLTYYTLNMLAVAEYFIIKRKINIWVSFAGLALFLLGLWGRSYAVKTLQKYWSGDIEIRQGHSIIRKGPYAYVRHPAYLSMIIKSTGLCLVPNSYLSLVFLFLCYIPVLLMRMSYEEKILSKEIGEEYLKYKKLVPAFIPFFRKAGKFSGA</sequence>
<keyword evidence="3 5" id="KW-1133">Transmembrane helix</keyword>
<evidence type="ECO:0000256" key="3">
    <source>
        <dbReference type="ARBA" id="ARBA00022989"/>
    </source>
</evidence>
<dbReference type="PANTHER" id="PTHR12714:SF9">
    <property type="entry name" value="PROTEIN-S-ISOPRENYLCYSTEINE O-METHYLTRANSFERASE"/>
    <property type="match status" value="1"/>
</dbReference>
<keyword evidence="2 5" id="KW-0812">Transmembrane</keyword>
<keyword evidence="4 5" id="KW-0472">Membrane</keyword>
<protein>
    <submittedName>
        <fullName evidence="6">Uncharacterized protein</fullName>
    </submittedName>
</protein>
<organism evidence="6 7">
    <name type="scientific">Candidatus Desantisbacteria bacterium CG_4_10_14_0_8_um_filter_48_22</name>
    <dbReference type="NCBI Taxonomy" id="1974543"/>
    <lineage>
        <taxon>Bacteria</taxon>
        <taxon>Candidatus Desantisiibacteriota</taxon>
    </lineage>
</organism>
<evidence type="ECO:0000256" key="5">
    <source>
        <dbReference type="SAM" id="Phobius"/>
    </source>
</evidence>
<comment type="caution">
    <text evidence="6">The sequence shown here is derived from an EMBL/GenBank/DDBJ whole genome shotgun (WGS) entry which is preliminary data.</text>
</comment>
<name>A0A2M7SEM0_9BACT</name>
<feature type="transmembrane region" description="Helical" evidence="5">
    <location>
        <begin position="141"/>
        <end position="161"/>
    </location>
</feature>
<gene>
    <name evidence="6" type="ORF">COY52_02865</name>
</gene>
<evidence type="ECO:0000256" key="1">
    <source>
        <dbReference type="ARBA" id="ARBA00004141"/>
    </source>
</evidence>
<dbReference type="GO" id="GO:0004671">
    <property type="term" value="F:protein C-terminal S-isoprenylcysteine carboxyl O-methyltransferase activity"/>
    <property type="evidence" value="ECO:0007669"/>
    <property type="project" value="InterPro"/>
</dbReference>
<dbReference type="Proteomes" id="UP000229307">
    <property type="component" value="Unassembled WGS sequence"/>
</dbReference>
<accession>A0A2M7SEM0</accession>
<proteinExistence type="predicted"/>
<evidence type="ECO:0000313" key="6">
    <source>
        <dbReference type="EMBL" id="PIZ17763.1"/>
    </source>
</evidence>